<name>U2KMZ3_9STRE</name>
<sequence>MQGLTKIFQTGAGFCQYFTWKYAKIKARKRFQNFQKILNRLAREMVGKNLKSRRTSQWSHVENMLMRKFGQRALIFLL</sequence>
<organism evidence="1 2">
    <name type="scientific">Streptococcus sobrinus W1703</name>
    <dbReference type="NCBI Taxonomy" id="1227275"/>
    <lineage>
        <taxon>Bacteria</taxon>
        <taxon>Bacillati</taxon>
        <taxon>Bacillota</taxon>
        <taxon>Bacilli</taxon>
        <taxon>Lactobacillales</taxon>
        <taxon>Streptococcaceae</taxon>
        <taxon>Streptococcus</taxon>
    </lineage>
</organism>
<accession>U2KMZ3</accession>
<comment type="caution">
    <text evidence="1">The sequence shown here is derived from an EMBL/GenBank/DDBJ whole genome shotgun (WGS) entry which is preliminary data.</text>
</comment>
<protein>
    <submittedName>
        <fullName evidence="1">Uncharacterized protein</fullName>
    </submittedName>
</protein>
<dbReference type="EMBL" id="AWVA01000070">
    <property type="protein sequence ID" value="ERJ76208.1"/>
    <property type="molecule type" value="Genomic_DNA"/>
</dbReference>
<dbReference type="Proteomes" id="UP000016617">
    <property type="component" value="Unassembled WGS sequence"/>
</dbReference>
<proteinExistence type="predicted"/>
<dbReference type="AlphaFoldDB" id="U2KMZ3"/>
<evidence type="ECO:0000313" key="1">
    <source>
        <dbReference type="EMBL" id="ERJ76208.1"/>
    </source>
</evidence>
<dbReference type="HOGENOM" id="CLU_2620658_0_0_9"/>
<evidence type="ECO:0000313" key="2">
    <source>
        <dbReference type="Proteomes" id="UP000016617"/>
    </source>
</evidence>
<gene>
    <name evidence="1" type="ORF">HMPREF1557_01180</name>
</gene>
<reference evidence="1 2" key="1">
    <citation type="submission" date="2013-06" db="EMBL/GenBank/DDBJ databases">
        <authorList>
            <person name="Weinstock G."/>
            <person name="Sodergren E."/>
            <person name="Lobos E.A."/>
            <person name="Fulton L."/>
            <person name="Fulton R."/>
            <person name="Courtney L."/>
            <person name="Fronick C."/>
            <person name="O'Laughlin M."/>
            <person name="Godfrey J."/>
            <person name="Wilson R.M."/>
            <person name="Miner T."/>
            <person name="Farmer C."/>
            <person name="Delehaunty K."/>
            <person name="Cordes M."/>
            <person name="Minx P."/>
            <person name="Tomlinson C."/>
            <person name="Chen J."/>
            <person name="Wollam A."/>
            <person name="Pepin K.H."/>
            <person name="Bhonagiri V."/>
            <person name="Zhang X."/>
            <person name="Warren W."/>
            <person name="Mitreva M."/>
            <person name="Mardis E.R."/>
            <person name="Wilson R.K."/>
        </authorList>
    </citation>
    <scope>NUCLEOTIDE SEQUENCE [LARGE SCALE GENOMIC DNA]</scope>
    <source>
        <strain evidence="1 2">W1703</strain>
    </source>
</reference>